<gene>
    <name evidence="1" type="ORF">VNO80_15616</name>
</gene>
<evidence type="ECO:0000313" key="2">
    <source>
        <dbReference type="Proteomes" id="UP001374584"/>
    </source>
</evidence>
<sequence length="75" mass="9037">MLWLSSQAVQELWEHCDCVNVEKEEKRMREKRKNDGGWKVEEREKRKKIIALDCNSIVYYYLSFETEAFAGYVQT</sequence>
<dbReference type="EMBL" id="JAYMYR010000006">
    <property type="protein sequence ID" value="KAK7356346.1"/>
    <property type="molecule type" value="Genomic_DNA"/>
</dbReference>
<protein>
    <submittedName>
        <fullName evidence="1">Uncharacterized protein</fullName>
    </submittedName>
</protein>
<keyword evidence="2" id="KW-1185">Reference proteome</keyword>
<accession>A0AAN9R2G4</accession>
<proteinExistence type="predicted"/>
<name>A0AAN9R2G4_PHACN</name>
<organism evidence="1 2">
    <name type="scientific">Phaseolus coccineus</name>
    <name type="common">Scarlet runner bean</name>
    <name type="synonym">Phaseolus multiflorus</name>
    <dbReference type="NCBI Taxonomy" id="3886"/>
    <lineage>
        <taxon>Eukaryota</taxon>
        <taxon>Viridiplantae</taxon>
        <taxon>Streptophyta</taxon>
        <taxon>Embryophyta</taxon>
        <taxon>Tracheophyta</taxon>
        <taxon>Spermatophyta</taxon>
        <taxon>Magnoliopsida</taxon>
        <taxon>eudicotyledons</taxon>
        <taxon>Gunneridae</taxon>
        <taxon>Pentapetalae</taxon>
        <taxon>rosids</taxon>
        <taxon>fabids</taxon>
        <taxon>Fabales</taxon>
        <taxon>Fabaceae</taxon>
        <taxon>Papilionoideae</taxon>
        <taxon>50 kb inversion clade</taxon>
        <taxon>NPAAA clade</taxon>
        <taxon>indigoferoid/millettioid clade</taxon>
        <taxon>Phaseoleae</taxon>
        <taxon>Phaseolus</taxon>
    </lineage>
</organism>
<evidence type="ECO:0000313" key="1">
    <source>
        <dbReference type="EMBL" id="KAK7356346.1"/>
    </source>
</evidence>
<comment type="caution">
    <text evidence="1">The sequence shown here is derived from an EMBL/GenBank/DDBJ whole genome shotgun (WGS) entry which is preliminary data.</text>
</comment>
<reference evidence="1 2" key="1">
    <citation type="submission" date="2024-01" db="EMBL/GenBank/DDBJ databases">
        <title>The genomes of 5 underutilized Papilionoideae crops provide insights into root nodulation and disease resistanc.</title>
        <authorList>
            <person name="Jiang F."/>
        </authorList>
    </citation>
    <scope>NUCLEOTIDE SEQUENCE [LARGE SCALE GENOMIC DNA]</scope>
    <source>
        <strain evidence="1">JINMINGXINNONG_FW02</strain>
        <tissue evidence="1">Leaves</tissue>
    </source>
</reference>
<dbReference type="AlphaFoldDB" id="A0AAN9R2G4"/>
<dbReference type="Proteomes" id="UP001374584">
    <property type="component" value="Unassembled WGS sequence"/>
</dbReference>